<dbReference type="EMBL" id="KB203357">
    <property type="protein sequence ID" value="ESO85000.1"/>
    <property type="molecule type" value="Genomic_DNA"/>
</dbReference>
<dbReference type="Pfam" id="PF00147">
    <property type="entry name" value="Fibrinogen_C"/>
    <property type="match status" value="1"/>
</dbReference>
<dbReference type="GeneID" id="20250035"/>
<dbReference type="PROSITE" id="PS51406">
    <property type="entry name" value="FIBRINOGEN_C_2"/>
    <property type="match status" value="1"/>
</dbReference>
<dbReference type="InterPro" id="IPR050373">
    <property type="entry name" value="Fibrinogen_C-term_domain"/>
</dbReference>
<dbReference type="OrthoDB" id="6125550at2759"/>
<dbReference type="Gene3D" id="3.90.215.10">
    <property type="entry name" value="Gamma Fibrinogen, chain A, domain 1"/>
    <property type="match status" value="1"/>
</dbReference>
<dbReference type="InterPro" id="IPR014716">
    <property type="entry name" value="Fibrinogen_a/b/g_C_1"/>
</dbReference>
<accession>V3ZR31</accession>
<proteinExistence type="predicted"/>
<dbReference type="CTD" id="20250035"/>
<protein>
    <recommendedName>
        <fullName evidence="1">Fibrinogen C-terminal domain-containing protein</fullName>
    </recommendedName>
</protein>
<dbReference type="OMA" id="SFINLCH"/>
<dbReference type="SMART" id="SM00186">
    <property type="entry name" value="FBG"/>
    <property type="match status" value="1"/>
</dbReference>
<organism evidence="2 3">
    <name type="scientific">Lottia gigantea</name>
    <name type="common">Giant owl limpet</name>
    <dbReference type="NCBI Taxonomy" id="225164"/>
    <lineage>
        <taxon>Eukaryota</taxon>
        <taxon>Metazoa</taxon>
        <taxon>Spiralia</taxon>
        <taxon>Lophotrochozoa</taxon>
        <taxon>Mollusca</taxon>
        <taxon>Gastropoda</taxon>
        <taxon>Patellogastropoda</taxon>
        <taxon>Lottioidea</taxon>
        <taxon>Lottiidae</taxon>
        <taxon>Lottia</taxon>
    </lineage>
</organism>
<keyword evidence="3" id="KW-1185">Reference proteome</keyword>
<feature type="domain" description="Fibrinogen C-terminal" evidence="1">
    <location>
        <begin position="40"/>
        <end position="264"/>
    </location>
</feature>
<evidence type="ECO:0000259" key="1">
    <source>
        <dbReference type="PROSITE" id="PS51406"/>
    </source>
</evidence>
<dbReference type="AlphaFoldDB" id="V3ZR31"/>
<dbReference type="KEGG" id="lgi:LOTGIDRAFT_236034"/>
<gene>
    <name evidence="2" type="ORF">LOTGIDRAFT_236034</name>
</gene>
<reference evidence="2 3" key="1">
    <citation type="journal article" date="2013" name="Nature">
        <title>Insights into bilaterian evolution from three spiralian genomes.</title>
        <authorList>
            <person name="Simakov O."/>
            <person name="Marletaz F."/>
            <person name="Cho S.J."/>
            <person name="Edsinger-Gonzales E."/>
            <person name="Havlak P."/>
            <person name="Hellsten U."/>
            <person name="Kuo D.H."/>
            <person name="Larsson T."/>
            <person name="Lv J."/>
            <person name="Arendt D."/>
            <person name="Savage R."/>
            <person name="Osoegawa K."/>
            <person name="de Jong P."/>
            <person name="Grimwood J."/>
            <person name="Chapman J.A."/>
            <person name="Shapiro H."/>
            <person name="Aerts A."/>
            <person name="Otillar R.P."/>
            <person name="Terry A.Y."/>
            <person name="Boore J.L."/>
            <person name="Grigoriev I.V."/>
            <person name="Lindberg D.R."/>
            <person name="Seaver E.C."/>
            <person name="Weisblat D.A."/>
            <person name="Putnam N.H."/>
            <person name="Rokhsar D.S."/>
        </authorList>
    </citation>
    <scope>NUCLEOTIDE SEQUENCE [LARGE SCALE GENOMIC DNA]</scope>
</reference>
<dbReference type="SUPFAM" id="SSF56496">
    <property type="entry name" value="Fibrinogen C-terminal domain-like"/>
    <property type="match status" value="1"/>
</dbReference>
<sequence>MIRYTRHGGHRSDNECTMELMRYEDETCRCPVGYYGDGEQCCQHVIQDCTEGEMHDTLNGRQNVITFIKPLSYSGDPFEVVCSFTWGGATIIHKRRDIYDATDFNKKWIEYRDGFGTVHGNFWLGLEKMYQILQNSAVGFILHFHLLNESLSRCMWFVGKFDLEGESSNYTATFQRTYLSRDDWCDGMFPSLTQYSRPFSTFDHISYPDNFNCTGREESGWWFADDVDCSFSNLNSKRIDDEIVINTNNGTIKLSKVHMQLIRI</sequence>
<dbReference type="Proteomes" id="UP000030746">
    <property type="component" value="Unassembled WGS sequence"/>
</dbReference>
<dbReference type="PANTHER" id="PTHR19143">
    <property type="entry name" value="FIBRINOGEN/TENASCIN/ANGIOPOEITIN"/>
    <property type="match status" value="1"/>
</dbReference>
<dbReference type="InterPro" id="IPR002181">
    <property type="entry name" value="Fibrinogen_a/b/g_C_dom"/>
</dbReference>
<dbReference type="HOGENOM" id="CLU_060190_1_0_1"/>
<dbReference type="RefSeq" id="XP_009064385.1">
    <property type="nucleotide sequence ID" value="XM_009066137.1"/>
</dbReference>
<dbReference type="STRING" id="225164.V3ZR31"/>
<dbReference type="InterPro" id="IPR036056">
    <property type="entry name" value="Fibrinogen-like_C"/>
</dbReference>
<evidence type="ECO:0000313" key="2">
    <source>
        <dbReference type="EMBL" id="ESO85000.1"/>
    </source>
</evidence>
<name>V3ZR31_LOTGI</name>
<dbReference type="GO" id="GO:0005615">
    <property type="term" value="C:extracellular space"/>
    <property type="evidence" value="ECO:0007669"/>
    <property type="project" value="TreeGrafter"/>
</dbReference>
<evidence type="ECO:0000313" key="3">
    <source>
        <dbReference type="Proteomes" id="UP000030746"/>
    </source>
</evidence>